<reference evidence="3 4" key="1">
    <citation type="journal article" date="2018" name="J. Microbiol.">
        <title>Bacillus spongiae sp. nov., isolated from sponge of Jeju Island.</title>
        <authorList>
            <person name="Lee G.E."/>
            <person name="Im W.T."/>
            <person name="Park J.S."/>
        </authorList>
    </citation>
    <scope>NUCLEOTIDE SEQUENCE [LARGE SCALE GENOMIC DNA]</scope>
    <source>
        <strain evidence="3 4">135PIL107-10</strain>
    </source>
</reference>
<feature type="domain" description="TRSP" evidence="1">
    <location>
        <begin position="308"/>
        <end position="432"/>
    </location>
</feature>
<dbReference type="InterPro" id="IPR041688">
    <property type="entry name" value="PRTase_2"/>
</dbReference>
<dbReference type="InterPro" id="IPR011214">
    <property type="entry name" value="UCP020967"/>
</dbReference>
<evidence type="ECO:0000313" key="3">
    <source>
        <dbReference type="EMBL" id="MEI5905890.1"/>
    </source>
</evidence>
<dbReference type="GO" id="GO:0016757">
    <property type="term" value="F:glycosyltransferase activity"/>
    <property type="evidence" value="ECO:0007669"/>
    <property type="project" value="UniProtKB-KW"/>
</dbReference>
<accession>A0ABU8H995</accession>
<dbReference type="SUPFAM" id="SSF53271">
    <property type="entry name" value="PRTase-like"/>
    <property type="match status" value="1"/>
</dbReference>
<name>A0ABU8H995_9BACI</name>
<comment type="caution">
    <text evidence="3">The sequence shown here is derived from an EMBL/GenBank/DDBJ whole genome shotgun (WGS) entry which is preliminary data.</text>
</comment>
<dbReference type="Pfam" id="PF12500">
    <property type="entry name" value="TRSP"/>
    <property type="match status" value="1"/>
</dbReference>
<dbReference type="Proteomes" id="UP001312865">
    <property type="component" value="Unassembled WGS sequence"/>
</dbReference>
<dbReference type="InterPro" id="IPR029057">
    <property type="entry name" value="PRTase-like"/>
</dbReference>
<dbReference type="Gene3D" id="3.40.50.2020">
    <property type="match status" value="1"/>
</dbReference>
<dbReference type="RefSeq" id="WP_336585310.1">
    <property type="nucleotide sequence ID" value="NZ_JBBAXC010000002.1"/>
</dbReference>
<dbReference type="InterPro" id="IPR022537">
    <property type="entry name" value="TRSP_dom"/>
</dbReference>
<gene>
    <name evidence="3" type="ORF">WAK64_02265</name>
</gene>
<evidence type="ECO:0000313" key="4">
    <source>
        <dbReference type="Proteomes" id="UP001312865"/>
    </source>
</evidence>
<evidence type="ECO:0000259" key="2">
    <source>
        <dbReference type="Pfam" id="PF15609"/>
    </source>
</evidence>
<dbReference type="EMBL" id="JBBAXC010000002">
    <property type="protein sequence ID" value="MEI5905890.1"/>
    <property type="molecule type" value="Genomic_DNA"/>
</dbReference>
<feature type="domain" description="Orotate phosphoribosyltransferase-like" evidence="2">
    <location>
        <begin position="40"/>
        <end position="254"/>
    </location>
</feature>
<proteinExistence type="predicted"/>
<keyword evidence="3" id="KW-0328">Glycosyltransferase</keyword>
<keyword evidence="4" id="KW-1185">Reference proteome</keyword>
<evidence type="ECO:0000259" key="1">
    <source>
        <dbReference type="Pfam" id="PF12500"/>
    </source>
</evidence>
<keyword evidence="3" id="KW-0808">Transferase</keyword>
<dbReference type="PIRSF" id="PIRSF020967">
    <property type="entry name" value="UCP020967"/>
    <property type="match status" value="1"/>
</dbReference>
<sequence length="459" mass="52516">MKSKALSTSLQSLSKFPILGNLEVEINVEENELQLPVESLFKMAARINKKRAFLFVSKVLGKHLRVNPLDPLIISALLALRYHGTSEYEERMVRALLSDQTNQKKTAYEAFLSKKIELQQESIVVGFAETATALGHGVFDSFSNAQYIHTTREEILGDNPLLTFEEEHSHAVDQRCYSSHHFFENEKPIILVDDEMTTGKTTINIIRDIHAKYPRNQYGVLSILDWRSEEHIEAFRQLEQELNISIQTVSLLKGSFRCYGEPLLNEFTIEQGDKINSLPTIDRVDLSNVFTPSSFVPIKGSRASYVHESGRFGLDSKEALRVQHACKMAAEMITRQGTEDEVLCIGTGEFMYIPMKIATYMDGNVYYQSSTRSPIHCHNEESYAIQNKISYLNPEENNTTHFLYNIELNRFNHVILFFERSVEVKKMNTLLSYFHKQGVQRVTIVECSKDKEEESCSQG</sequence>
<protein>
    <submittedName>
        <fullName evidence="3">Phosphoribosyltransferase family protein</fullName>
    </submittedName>
</protein>
<organism evidence="3 4">
    <name type="scientific">Bacillus spongiae</name>
    <dbReference type="NCBI Taxonomy" id="2683610"/>
    <lineage>
        <taxon>Bacteria</taxon>
        <taxon>Bacillati</taxon>
        <taxon>Bacillota</taxon>
        <taxon>Bacilli</taxon>
        <taxon>Bacillales</taxon>
        <taxon>Bacillaceae</taxon>
        <taxon>Bacillus</taxon>
    </lineage>
</organism>
<dbReference type="Pfam" id="PF15609">
    <property type="entry name" value="PRTase_2"/>
    <property type="match status" value="1"/>
</dbReference>